<dbReference type="InterPro" id="IPR029036">
    <property type="entry name" value="P5CR_dimer"/>
</dbReference>
<feature type="binding site" evidence="11">
    <location>
        <begin position="6"/>
        <end position="11"/>
    </location>
    <ligand>
        <name>NADP(+)</name>
        <dbReference type="ChEBI" id="CHEBI:58349"/>
    </ligand>
</feature>
<evidence type="ECO:0000313" key="16">
    <source>
        <dbReference type="Proteomes" id="UP000225548"/>
    </source>
</evidence>
<comment type="similarity">
    <text evidence="2 9 12">Belongs to the pyrroline-5-carboxylate reductase family.</text>
</comment>
<dbReference type="InterPro" id="IPR036291">
    <property type="entry name" value="NAD(P)-bd_dom_sf"/>
</dbReference>
<dbReference type="Gene3D" id="1.10.3730.10">
    <property type="entry name" value="ProC C-terminal domain-like"/>
    <property type="match status" value="1"/>
</dbReference>
<name>A0A2A9E3P9_9MICO</name>
<keyword evidence="3 9" id="KW-0963">Cytoplasm</keyword>
<evidence type="ECO:0000256" key="4">
    <source>
        <dbReference type="ARBA" id="ARBA00022605"/>
    </source>
</evidence>
<evidence type="ECO:0000256" key="6">
    <source>
        <dbReference type="ARBA" id="ARBA00022857"/>
    </source>
</evidence>
<evidence type="ECO:0000256" key="3">
    <source>
        <dbReference type="ARBA" id="ARBA00022490"/>
    </source>
</evidence>
<keyword evidence="16" id="KW-1185">Reference proteome</keyword>
<dbReference type="EC" id="1.5.1.2" evidence="9 10"/>
<dbReference type="InterPro" id="IPR028939">
    <property type="entry name" value="P5C_Rdtase_cat_N"/>
</dbReference>
<protein>
    <recommendedName>
        <fullName evidence="9 10">Pyrroline-5-carboxylate reductase</fullName>
        <shortName evidence="9">P5C reductase</shortName>
        <shortName evidence="9">P5CR</shortName>
        <ecNumber evidence="9 10">1.5.1.2</ecNumber>
    </recommendedName>
    <alternativeName>
        <fullName evidence="9">PCA reductase</fullName>
    </alternativeName>
</protein>
<evidence type="ECO:0000256" key="8">
    <source>
        <dbReference type="ARBA" id="ARBA00058118"/>
    </source>
</evidence>
<dbReference type="FunFam" id="1.10.3730.10:FF:000001">
    <property type="entry name" value="Pyrroline-5-carboxylate reductase"/>
    <property type="match status" value="1"/>
</dbReference>
<dbReference type="HAMAP" id="MF_01925">
    <property type="entry name" value="P5C_reductase"/>
    <property type="match status" value="1"/>
</dbReference>
<dbReference type="InterPro" id="IPR000304">
    <property type="entry name" value="Pyrroline-COOH_reductase"/>
</dbReference>
<dbReference type="InterPro" id="IPR053790">
    <property type="entry name" value="P5CR-like_CS"/>
</dbReference>
<comment type="subcellular location">
    <subcellularLocation>
        <location evidence="1 9">Cytoplasm</location>
    </subcellularLocation>
</comment>
<evidence type="ECO:0000256" key="11">
    <source>
        <dbReference type="PIRSR" id="PIRSR000193-1"/>
    </source>
</evidence>
<evidence type="ECO:0000256" key="2">
    <source>
        <dbReference type="ARBA" id="ARBA00005525"/>
    </source>
</evidence>
<gene>
    <name evidence="9" type="primary">proC</name>
    <name evidence="15" type="ORF">ATL42_1455</name>
</gene>
<dbReference type="EMBL" id="PDJG01000001">
    <property type="protein sequence ID" value="PFG33578.1"/>
    <property type="molecule type" value="Genomic_DNA"/>
</dbReference>
<dbReference type="FunFam" id="3.40.50.720:FF:000190">
    <property type="entry name" value="Pyrroline-5-carboxylate reductase"/>
    <property type="match status" value="1"/>
</dbReference>
<comment type="function">
    <text evidence="8 9">Catalyzes the reduction of 1-pyrroline-5-carboxylate (PCA) to L-proline.</text>
</comment>
<feature type="domain" description="Pyrroline-5-carboxylate reductase dimerisation" evidence="14">
    <location>
        <begin position="166"/>
        <end position="270"/>
    </location>
</feature>
<dbReference type="Proteomes" id="UP000225548">
    <property type="component" value="Unassembled WGS sequence"/>
</dbReference>
<dbReference type="SUPFAM" id="SSF48179">
    <property type="entry name" value="6-phosphogluconate dehydrogenase C-terminal domain-like"/>
    <property type="match status" value="1"/>
</dbReference>
<feature type="domain" description="Pyrroline-5-carboxylate reductase catalytic N-terminal" evidence="13">
    <location>
        <begin position="2"/>
        <end position="98"/>
    </location>
</feature>
<dbReference type="RefSeq" id="WP_098454769.1">
    <property type="nucleotide sequence ID" value="NZ_PDJG01000001.1"/>
</dbReference>
<evidence type="ECO:0000256" key="5">
    <source>
        <dbReference type="ARBA" id="ARBA00022650"/>
    </source>
</evidence>
<evidence type="ECO:0000256" key="12">
    <source>
        <dbReference type="RuleBase" id="RU003903"/>
    </source>
</evidence>
<evidence type="ECO:0000313" key="15">
    <source>
        <dbReference type="EMBL" id="PFG33578.1"/>
    </source>
</evidence>
<sequence length="274" mass="27814">MTVGFIGTGNMSTAIVRGVLADGSLTAAEIVVFDPDVAKRDALGAELGVQVASSNEELVDLSDVVVLAIKPQVIPLVLPGLAAQIADRRRVVVSIAAGTPIARLETLLATGTTAPDQAVVRVMPNVNAMIGAGMAAVCGNAAATAQDVELVLGIFAAVGDAIELPESQFSTFTAVAGSAPAFAYLFIDSLARGAVKAGMAKDLATRIAAQTVLGSAQMVQQSDLTPWDLIDTVCSPGGTTVAGLLALEDRGFLSTVVHGVTETIARDKELSSGS</sequence>
<dbReference type="PANTHER" id="PTHR11645:SF0">
    <property type="entry name" value="PYRROLINE-5-CARBOXYLATE REDUCTASE 3"/>
    <property type="match status" value="1"/>
</dbReference>
<dbReference type="PANTHER" id="PTHR11645">
    <property type="entry name" value="PYRROLINE-5-CARBOXYLATE REDUCTASE"/>
    <property type="match status" value="1"/>
</dbReference>
<evidence type="ECO:0000259" key="13">
    <source>
        <dbReference type="Pfam" id="PF03807"/>
    </source>
</evidence>
<keyword evidence="6 9" id="KW-0521">NADP</keyword>
<accession>A0A2A9E3P9</accession>
<comment type="catalytic activity">
    <reaction evidence="9 12">
        <text>L-proline + NADP(+) = (S)-1-pyrroline-5-carboxylate + NADPH + 2 H(+)</text>
        <dbReference type="Rhea" id="RHEA:14109"/>
        <dbReference type="ChEBI" id="CHEBI:15378"/>
        <dbReference type="ChEBI" id="CHEBI:17388"/>
        <dbReference type="ChEBI" id="CHEBI:57783"/>
        <dbReference type="ChEBI" id="CHEBI:58349"/>
        <dbReference type="ChEBI" id="CHEBI:60039"/>
        <dbReference type="EC" id="1.5.1.2"/>
    </reaction>
</comment>
<dbReference type="GO" id="GO:0005737">
    <property type="term" value="C:cytoplasm"/>
    <property type="evidence" value="ECO:0007669"/>
    <property type="project" value="UniProtKB-SubCell"/>
</dbReference>
<feature type="binding site" evidence="11">
    <location>
        <position position="55"/>
    </location>
    <ligand>
        <name>NADPH</name>
        <dbReference type="ChEBI" id="CHEBI:57783"/>
    </ligand>
</feature>
<organism evidence="15 16">
    <name type="scientific">Sanguibacter antarcticus</name>
    <dbReference type="NCBI Taxonomy" id="372484"/>
    <lineage>
        <taxon>Bacteria</taxon>
        <taxon>Bacillati</taxon>
        <taxon>Actinomycetota</taxon>
        <taxon>Actinomycetes</taxon>
        <taxon>Micrococcales</taxon>
        <taxon>Sanguibacteraceae</taxon>
        <taxon>Sanguibacter</taxon>
    </lineage>
</organism>
<dbReference type="Pfam" id="PF14748">
    <property type="entry name" value="P5CR_dimer"/>
    <property type="match status" value="1"/>
</dbReference>
<dbReference type="InterPro" id="IPR008927">
    <property type="entry name" value="6-PGluconate_DH-like_C_sf"/>
</dbReference>
<dbReference type="Gene3D" id="3.40.50.720">
    <property type="entry name" value="NAD(P)-binding Rossmann-like Domain"/>
    <property type="match status" value="1"/>
</dbReference>
<dbReference type="PIRSF" id="PIRSF000193">
    <property type="entry name" value="Pyrrol-5-carb_rd"/>
    <property type="match status" value="1"/>
</dbReference>
<keyword evidence="7 9" id="KW-0560">Oxidoreductase</keyword>
<dbReference type="AlphaFoldDB" id="A0A2A9E3P9"/>
<evidence type="ECO:0000256" key="10">
    <source>
        <dbReference type="NCBIfam" id="TIGR00112"/>
    </source>
</evidence>
<proteinExistence type="inferred from homology"/>
<dbReference type="UniPathway" id="UPA00098">
    <property type="reaction ID" value="UER00361"/>
</dbReference>
<dbReference type="Pfam" id="PF03807">
    <property type="entry name" value="F420_oxidored"/>
    <property type="match status" value="1"/>
</dbReference>
<dbReference type="GO" id="GO:0055129">
    <property type="term" value="P:L-proline biosynthetic process"/>
    <property type="evidence" value="ECO:0007669"/>
    <property type="project" value="UniProtKB-UniRule"/>
</dbReference>
<comment type="pathway">
    <text evidence="9 12">Amino-acid biosynthesis; L-proline biosynthesis; L-proline from L-glutamate 5-semialdehyde: step 1/1.</text>
</comment>
<dbReference type="SUPFAM" id="SSF51735">
    <property type="entry name" value="NAD(P)-binding Rossmann-fold domains"/>
    <property type="match status" value="1"/>
</dbReference>
<evidence type="ECO:0000259" key="14">
    <source>
        <dbReference type="Pfam" id="PF14748"/>
    </source>
</evidence>
<dbReference type="GO" id="GO:0004735">
    <property type="term" value="F:pyrroline-5-carboxylate reductase activity"/>
    <property type="evidence" value="ECO:0007669"/>
    <property type="project" value="UniProtKB-UniRule"/>
</dbReference>
<evidence type="ECO:0000256" key="1">
    <source>
        <dbReference type="ARBA" id="ARBA00004496"/>
    </source>
</evidence>
<keyword evidence="5 9" id="KW-0641">Proline biosynthesis</keyword>
<keyword evidence="4 9" id="KW-0028">Amino-acid biosynthesis</keyword>
<dbReference type="PROSITE" id="PS00521">
    <property type="entry name" value="P5CR"/>
    <property type="match status" value="1"/>
</dbReference>
<comment type="caution">
    <text evidence="15">The sequence shown here is derived from an EMBL/GenBank/DDBJ whole genome shotgun (WGS) entry which is preliminary data.</text>
</comment>
<evidence type="ECO:0000256" key="9">
    <source>
        <dbReference type="HAMAP-Rule" id="MF_01925"/>
    </source>
</evidence>
<feature type="binding site" evidence="11">
    <location>
        <begin position="68"/>
        <end position="71"/>
    </location>
    <ligand>
        <name>NADP(+)</name>
        <dbReference type="ChEBI" id="CHEBI:58349"/>
    </ligand>
</feature>
<dbReference type="NCBIfam" id="TIGR00112">
    <property type="entry name" value="proC"/>
    <property type="match status" value="1"/>
</dbReference>
<reference evidence="15 16" key="1">
    <citation type="submission" date="2017-10" db="EMBL/GenBank/DDBJ databases">
        <title>Sequencing the genomes of 1000 actinobacteria strains.</title>
        <authorList>
            <person name="Klenk H.-P."/>
        </authorList>
    </citation>
    <scope>NUCLEOTIDE SEQUENCE [LARGE SCALE GENOMIC DNA]</scope>
    <source>
        <strain evidence="15 16">DSM 18966</strain>
    </source>
</reference>
<dbReference type="OrthoDB" id="9805754at2"/>
<evidence type="ECO:0000256" key="7">
    <source>
        <dbReference type="ARBA" id="ARBA00023002"/>
    </source>
</evidence>
<comment type="catalytic activity">
    <reaction evidence="9">
        <text>L-proline + NAD(+) = (S)-1-pyrroline-5-carboxylate + NADH + 2 H(+)</text>
        <dbReference type="Rhea" id="RHEA:14105"/>
        <dbReference type="ChEBI" id="CHEBI:15378"/>
        <dbReference type="ChEBI" id="CHEBI:17388"/>
        <dbReference type="ChEBI" id="CHEBI:57540"/>
        <dbReference type="ChEBI" id="CHEBI:57945"/>
        <dbReference type="ChEBI" id="CHEBI:60039"/>
        <dbReference type="EC" id="1.5.1.2"/>
    </reaction>
</comment>